<evidence type="ECO:0000313" key="11">
    <source>
        <dbReference type="EMBL" id="RPA74369.1"/>
    </source>
</evidence>
<keyword evidence="3" id="KW-0963">Cytoplasm</keyword>
<evidence type="ECO:0000256" key="2">
    <source>
        <dbReference type="ARBA" id="ARBA00006040"/>
    </source>
</evidence>
<dbReference type="STRING" id="1160509.A0A3N4HKN7"/>
<dbReference type="Gene3D" id="1.20.1050.40">
    <property type="entry name" value="Endopeptidase. Chain P, domain 1"/>
    <property type="match status" value="1"/>
</dbReference>
<accession>A0A3N4HKN7</accession>
<protein>
    <submittedName>
        <fullName evidence="11">Zincin</fullName>
    </submittedName>
</protein>
<dbReference type="InterPro" id="IPR024080">
    <property type="entry name" value="Neurolysin/TOP_N"/>
</dbReference>
<dbReference type="InterPro" id="IPR001567">
    <property type="entry name" value="Pept_M3A_M3B_dom"/>
</dbReference>
<dbReference type="GO" id="GO:0006508">
    <property type="term" value="P:proteolysis"/>
    <property type="evidence" value="ECO:0007669"/>
    <property type="project" value="UniProtKB-KW"/>
</dbReference>
<keyword evidence="8 9" id="KW-0482">Metalloprotease</keyword>
<dbReference type="PANTHER" id="PTHR11804">
    <property type="entry name" value="PROTEASE M3 THIMET OLIGOPEPTIDASE-RELATED"/>
    <property type="match status" value="1"/>
</dbReference>
<name>A0A3N4HKN7_ASCIM</name>
<dbReference type="GO" id="GO:0006518">
    <property type="term" value="P:peptide metabolic process"/>
    <property type="evidence" value="ECO:0007669"/>
    <property type="project" value="TreeGrafter"/>
</dbReference>
<keyword evidence="12" id="KW-1185">Reference proteome</keyword>
<dbReference type="FunFam" id="3.40.390.10:FF:000006">
    <property type="entry name" value="Thimet oligopeptidase 1"/>
    <property type="match status" value="1"/>
</dbReference>
<sequence length="686" mass="78832">MSTRGTPPQPAPDFTHTAESIISATKKLIDRSKLLEDSIAKEITKETATFNNVLQPLANEESDMSLEAHILGFYQYVSADKALRDASSEAEKLMDEYGIESGMRQDIFDLVDAIYKNPALHPEVPEAAWYLKKAHQSYIKNGMSLPEGSEERALFKKIKKELSELGIRFSKTLNEENGGIWFTKEELVGVPEDVISTLKVGEGENEGKIFLTYKYPDLLPTMKYCTNPETRRRLFLGNENKCDSNEKVFKDAVVLRDEKARLLGFDSHSDFVLSERMAKSKQKVQEFLGDLRQKLIPGGETEKAKLLELKKTKEPDSDHYYLWDHRFYDNLMLEKDYALDAQKIAEYFPLMNTIEKMFGIFEQLFGLEFFQVTDKKELEGKIWHDDCKLFQVWNKGYEGDDGFVGWLYLDLHPRDGKYGHAANFNLQPGFIDRHGKRRVPATALVCNFSKPTKDKPSLLKHDEVVTLFHELGHGIHDLVSRTIYSRFHGTSVVRDFVEAPSQMLENWCWQPEQLKYLSSHYTSKEALPEELIGSLVRTRHVNDALANLRQLHFGYFDLRVHGPSSHKEIVEMDPTVEYNELRTQITLLDPPADTDNKFGKGQTTFGHLMGGYDSGYYGYLWSQVFSTDMFYQAFKKDPMNPEAGRRYRKLVLERGGSQDEMESLKEFLGREPNADAFLEELGLKNN</sequence>
<dbReference type="InterPro" id="IPR045090">
    <property type="entry name" value="Pept_M3A_M3B"/>
</dbReference>
<dbReference type="Pfam" id="PF01432">
    <property type="entry name" value="Peptidase_M3"/>
    <property type="match status" value="1"/>
</dbReference>
<reference evidence="11 12" key="1">
    <citation type="journal article" date="2018" name="Nat. Ecol. Evol.">
        <title>Pezizomycetes genomes reveal the molecular basis of ectomycorrhizal truffle lifestyle.</title>
        <authorList>
            <person name="Murat C."/>
            <person name="Payen T."/>
            <person name="Noel B."/>
            <person name="Kuo A."/>
            <person name="Morin E."/>
            <person name="Chen J."/>
            <person name="Kohler A."/>
            <person name="Krizsan K."/>
            <person name="Balestrini R."/>
            <person name="Da Silva C."/>
            <person name="Montanini B."/>
            <person name="Hainaut M."/>
            <person name="Levati E."/>
            <person name="Barry K.W."/>
            <person name="Belfiori B."/>
            <person name="Cichocki N."/>
            <person name="Clum A."/>
            <person name="Dockter R.B."/>
            <person name="Fauchery L."/>
            <person name="Guy J."/>
            <person name="Iotti M."/>
            <person name="Le Tacon F."/>
            <person name="Lindquist E.A."/>
            <person name="Lipzen A."/>
            <person name="Malagnac F."/>
            <person name="Mello A."/>
            <person name="Molinier V."/>
            <person name="Miyauchi S."/>
            <person name="Poulain J."/>
            <person name="Riccioni C."/>
            <person name="Rubini A."/>
            <person name="Sitrit Y."/>
            <person name="Splivallo R."/>
            <person name="Traeger S."/>
            <person name="Wang M."/>
            <person name="Zifcakova L."/>
            <person name="Wipf D."/>
            <person name="Zambonelli A."/>
            <person name="Paolocci F."/>
            <person name="Nowrousian M."/>
            <person name="Ottonello S."/>
            <person name="Baldrian P."/>
            <person name="Spatafora J.W."/>
            <person name="Henrissat B."/>
            <person name="Nagy L.G."/>
            <person name="Aury J.M."/>
            <person name="Wincker P."/>
            <person name="Grigoriev I.V."/>
            <person name="Bonfante P."/>
            <person name="Martin F.M."/>
        </authorList>
    </citation>
    <scope>NUCLEOTIDE SEQUENCE [LARGE SCALE GENOMIC DNA]</scope>
    <source>
        <strain evidence="11 12">RN42</strain>
    </source>
</reference>
<dbReference type="InterPro" id="IPR024079">
    <property type="entry name" value="MetalloPept_cat_dom_sf"/>
</dbReference>
<feature type="domain" description="Peptidase M3A/M3B catalytic" evidence="10">
    <location>
        <begin position="222"/>
        <end position="682"/>
    </location>
</feature>
<keyword evidence="6 9" id="KW-0378">Hydrolase</keyword>
<keyword evidence="5 9" id="KW-0479">Metal-binding</keyword>
<evidence type="ECO:0000259" key="10">
    <source>
        <dbReference type="Pfam" id="PF01432"/>
    </source>
</evidence>
<dbReference type="GO" id="GO:0005758">
    <property type="term" value="C:mitochondrial intermembrane space"/>
    <property type="evidence" value="ECO:0007669"/>
    <property type="project" value="TreeGrafter"/>
</dbReference>
<keyword evidence="7 9" id="KW-0862">Zinc</keyword>
<dbReference type="SUPFAM" id="SSF55486">
    <property type="entry name" value="Metalloproteases ('zincins'), catalytic domain"/>
    <property type="match status" value="1"/>
</dbReference>
<evidence type="ECO:0000256" key="5">
    <source>
        <dbReference type="ARBA" id="ARBA00022723"/>
    </source>
</evidence>
<keyword evidence="4 9" id="KW-0645">Protease</keyword>
<evidence type="ECO:0000256" key="6">
    <source>
        <dbReference type="ARBA" id="ARBA00022801"/>
    </source>
</evidence>
<dbReference type="InterPro" id="IPR024077">
    <property type="entry name" value="Neurolysin/TOP_dom2"/>
</dbReference>
<proteinExistence type="inferred from homology"/>
<dbReference type="AlphaFoldDB" id="A0A3N4HKN7"/>
<organism evidence="11 12">
    <name type="scientific">Ascobolus immersus RN42</name>
    <dbReference type="NCBI Taxonomy" id="1160509"/>
    <lineage>
        <taxon>Eukaryota</taxon>
        <taxon>Fungi</taxon>
        <taxon>Dikarya</taxon>
        <taxon>Ascomycota</taxon>
        <taxon>Pezizomycotina</taxon>
        <taxon>Pezizomycetes</taxon>
        <taxon>Pezizales</taxon>
        <taxon>Ascobolaceae</taxon>
        <taxon>Ascobolus</taxon>
    </lineage>
</organism>
<evidence type="ECO:0000256" key="4">
    <source>
        <dbReference type="ARBA" id="ARBA00022670"/>
    </source>
</evidence>
<evidence type="ECO:0000256" key="1">
    <source>
        <dbReference type="ARBA" id="ARBA00004496"/>
    </source>
</evidence>
<dbReference type="CDD" id="cd06455">
    <property type="entry name" value="M3A_TOP"/>
    <property type="match status" value="1"/>
</dbReference>
<evidence type="ECO:0000256" key="9">
    <source>
        <dbReference type="RuleBase" id="RU003435"/>
    </source>
</evidence>
<evidence type="ECO:0000256" key="8">
    <source>
        <dbReference type="ARBA" id="ARBA00023049"/>
    </source>
</evidence>
<evidence type="ECO:0000256" key="3">
    <source>
        <dbReference type="ARBA" id="ARBA00022490"/>
    </source>
</evidence>
<evidence type="ECO:0000256" key="7">
    <source>
        <dbReference type="ARBA" id="ARBA00022833"/>
    </source>
</evidence>
<comment type="similarity">
    <text evidence="2 9">Belongs to the peptidase M3 family.</text>
</comment>
<dbReference type="PANTHER" id="PTHR11804:SF84">
    <property type="entry name" value="SACCHAROLYSIN"/>
    <property type="match status" value="1"/>
</dbReference>
<dbReference type="GO" id="GO:0046872">
    <property type="term" value="F:metal ion binding"/>
    <property type="evidence" value="ECO:0007669"/>
    <property type="project" value="UniProtKB-UniRule"/>
</dbReference>
<dbReference type="Gene3D" id="3.40.390.10">
    <property type="entry name" value="Collagenase (Catalytic Domain)"/>
    <property type="match status" value="1"/>
</dbReference>
<dbReference type="Proteomes" id="UP000275078">
    <property type="component" value="Unassembled WGS sequence"/>
</dbReference>
<dbReference type="EMBL" id="ML119792">
    <property type="protein sequence ID" value="RPA74369.1"/>
    <property type="molecule type" value="Genomic_DNA"/>
</dbReference>
<dbReference type="FunFam" id="1.20.1050.40:FF:000001">
    <property type="entry name" value="Thimet oligopeptidase 1"/>
    <property type="match status" value="1"/>
</dbReference>
<comment type="subcellular location">
    <subcellularLocation>
        <location evidence="1">Cytoplasm</location>
    </subcellularLocation>
</comment>
<dbReference type="OrthoDB" id="534666at2759"/>
<evidence type="ECO:0000313" key="12">
    <source>
        <dbReference type="Proteomes" id="UP000275078"/>
    </source>
</evidence>
<gene>
    <name evidence="11" type="ORF">BJ508DRAFT_418659</name>
</gene>
<dbReference type="Gene3D" id="1.10.1370.10">
    <property type="entry name" value="Neurolysin, domain 3"/>
    <property type="match status" value="1"/>
</dbReference>
<comment type="cofactor">
    <cofactor evidence="9">
        <name>Zn(2+)</name>
        <dbReference type="ChEBI" id="CHEBI:29105"/>
    </cofactor>
    <text evidence="9">Binds 1 zinc ion.</text>
</comment>
<dbReference type="GO" id="GO:0004222">
    <property type="term" value="F:metalloendopeptidase activity"/>
    <property type="evidence" value="ECO:0007669"/>
    <property type="project" value="InterPro"/>
</dbReference>